<dbReference type="Gene3D" id="1.10.510.10">
    <property type="entry name" value="Transferase(Phosphotransferase) domain 1"/>
    <property type="match status" value="1"/>
</dbReference>
<accession>A0ABT9Z883</accession>
<gene>
    <name evidence="1" type="ORF">J2S02_004140</name>
</gene>
<evidence type="ECO:0000313" key="2">
    <source>
        <dbReference type="Proteomes" id="UP001232245"/>
    </source>
</evidence>
<organism evidence="1 2">
    <name type="scientific">Metabacillus niabensis</name>
    <dbReference type="NCBI Taxonomy" id="324854"/>
    <lineage>
        <taxon>Bacteria</taxon>
        <taxon>Bacillati</taxon>
        <taxon>Bacillota</taxon>
        <taxon>Bacilli</taxon>
        <taxon>Bacillales</taxon>
        <taxon>Bacillaceae</taxon>
        <taxon>Metabacillus</taxon>
    </lineage>
</organism>
<keyword evidence="2" id="KW-1185">Reference proteome</keyword>
<sequence length="223" mass="26351">MEKDWLVADDLLSKINITSNPQNKPVTIHGDSKDLRCIGIGTDAAVFQYIHNKNYAFKLYADDKKDKIQLEADVYKRLKGSPYFSTCYAAYERYLVLSFEPGITLYDCLLQGIHIPHQVILDVEEARKYAMKCNLNPRDIHLKNILLQDGRAKVIDVSEYCLEGNDHRWEHLKKAYDMYYDLIDGKAIPHWLMESVQRWYNQKNFKTIEEFMKDILKLKFFWK</sequence>
<dbReference type="Proteomes" id="UP001232245">
    <property type="component" value="Unassembled WGS sequence"/>
</dbReference>
<protein>
    <recommendedName>
        <fullName evidence="3">Serine/threonine protein kinase</fullName>
    </recommendedName>
</protein>
<dbReference type="RefSeq" id="WP_095303465.1">
    <property type="nucleotide sequence ID" value="NZ_CADEPK010000343.1"/>
</dbReference>
<dbReference type="SUPFAM" id="SSF56112">
    <property type="entry name" value="Protein kinase-like (PK-like)"/>
    <property type="match status" value="1"/>
</dbReference>
<dbReference type="InterPro" id="IPR011009">
    <property type="entry name" value="Kinase-like_dom_sf"/>
</dbReference>
<proteinExistence type="predicted"/>
<comment type="caution">
    <text evidence="1">The sequence shown here is derived from an EMBL/GenBank/DDBJ whole genome shotgun (WGS) entry which is preliminary data.</text>
</comment>
<evidence type="ECO:0000313" key="1">
    <source>
        <dbReference type="EMBL" id="MDQ0227793.1"/>
    </source>
</evidence>
<dbReference type="EMBL" id="JAUSTZ010000011">
    <property type="protein sequence ID" value="MDQ0227793.1"/>
    <property type="molecule type" value="Genomic_DNA"/>
</dbReference>
<reference evidence="1 2" key="1">
    <citation type="submission" date="2023-07" db="EMBL/GenBank/DDBJ databases">
        <title>Genomic Encyclopedia of Type Strains, Phase IV (KMG-IV): sequencing the most valuable type-strain genomes for metagenomic binning, comparative biology and taxonomic classification.</title>
        <authorList>
            <person name="Goeker M."/>
        </authorList>
    </citation>
    <scope>NUCLEOTIDE SEQUENCE [LARGE SCALE GENOMIC DNA]</scope>
    <source>
        <strain evidence="1 2">DSM 17723</strain>
    </source>
</reference>
<name>A0ABT9Z883_9BACI</name>
<evidence type="ECO:0008006" key="3">
    <source>
        <dbReference type="Google" id="ProtNLM"/>
    </source>
</evidence>